<sequence length="540" mass="60558">MDAIGSTELPHQELRRLTHPYWLVLLFAVAAMLRLSAPNDFFEGDQNKQVGYVMDLLHHGHWETQFEVNGLIATKPPLYNWMAAGFCRAAGSTAPWVIKLPSLLAAGLLLVLLYRLASQFLGQPAAFFACMACIASHHFTKLMWFARTDMLMTATVYAAIYVLVAVKDVWWKSSVLGIIMAASVLAKGPVGPCLFGIFLVLWAVREGQRPSVAKLRVALPGLIIFSIATATWLLIVMRLPEFRESVLNNELARRLPGSSVKTQPFYYYISHLFTRIAPWSLIGVLTAIAAYRRQENWTQIRFLVIWAAAYFVFFSAIPSKRHDLLLPVYPVMFMLAGLALEQMAVLLARRERAWFPLAAGAVLAIGGLVVSFRAEGKLAIAIAVATAVAGGLTIAAIRWRRDLAMPVMALAFLGAHGLYYHYANVGPRVDYQEFATFVRDVKTETDGQPVLVYHSHPLISYELDLHEEFPDPRDLLERRPQWLIAPAPEVPIIESWTRWKLTPERSFSFHGLREIDATLYRVESTPLVTATEAEDSIAHR</sequence>
<feature type="transmembrane region" description="Helical" evidence="8">
    <location>
        <begin position="215"/>
        <end position="235"/>
    </location>
</feature>
<gene>
    <name evidence="10" type="ORF">Mal52_22490</name>
</gene>
<evidence type="ECO:0000256" key="7">
    <source>
        <dbReference type="ARBA" id="ARBA00023136"/>
    </source>
</evidence>
<dbReference type="Proteomes" id="UP000319383">
    <property type="component" value="Chromosome"/>
</dbReference>
<keyword evidence="3" id="KW-0328">Glycosyltransferase</keyword>
<feature type="transmembrane region" description="Helical" evidence="8">
    <location>
        <begin position="324"/>
        <end position="341"/>
    </location>
</feature>
<keyword evidence="6 8" id="KW-1133">Transmembrane helix</keyword>
<evidence type="ECO:0000259" key="9">
    <source>
        <dbReference type="Pfam" id="PF13231"/>
    </source>
</evidence>
<keyword evidence="4" id="KW-0808">Transferase</keyword>
<dbReference type="GO" id="GO:0005886">
    <property type="term" value="C:plasma membrane"/>
    <property type="evidence" value="ECO:0007669"/>
    <property type="project" value="UniProtKB-SubCell"/>
</dbReference>
<dbReference type="InterPro" id="IPR050297">
    <property type="entry name" value="LipidA_mod_glycosyltrf_83"/>
</dbReference>
<name>A0A517ZMQ9_9PLAN</name>
<evidence type="ECO:0000313" key="10">
    <source>
        <dbReference type="EMBL" id="QDU43773.1"/>
    </source>
</evidence>
<evidence type="ECO:0000256" key="1">
    <source>
        <dbReference type="ARBA" id="ARBA00004651"/>
    </source>
</evidence>
<feature type="transmembrane region" description="Helical" evidence="8">
    <location>
        <begin position="176"/>
        <end position="203"/>
    </location>
</feature>
<evidence type="ECO:0000256" key="4">
    <source>
        <dbReference type="ARBA" id="ARBA00022679"/>
    </source>
</evidence>
<dbReference type="Pfam" id="PF13231">
    <property type="entry name" value="PMT_2"/>
    <property type="match status" value="1"/>
</dbReference>
<protein>
    <recommendedName>
        <fullName evidence="9">Glycosyltransferase RgtA/B/C/D-like domain-containing protein</fullName>
    </recommendedName>
</protein>
<keyword evidence="2" id="KW-1003">Cell membrane</keyword>
<accession>A0A517ZMQ9</accession>
<evidence type="ECO:0000256" key="8">
    <source>
        <dbReference type="SAM" id="Phobius"/>
    </source>
</evidence>
<evidence type="ECO:0000256" key="6">
    <source>
        <dbReference type="ARBA" id="ARBA00022989"/>
    </source>
</evidence>
<dbReference type="AlphaFoldDB" id="A0A517ZMQ9"/>
<feature type="transmembrane region" description="Helical" evidence="8">
    <location>
        <begin position="96"/>
        <end position="114"/>
    </location>
</feature>
<dbReference type="RefSeq" id="WP_145376058.1">
    <property type="nucleotide sequence ID" value="NZ_CP036276.1"/>
</dbReference>
<feature type="transmembrane region" description="Helical" evidence="8">
    <location>
        <begin position="151"/>
        <end position="170"/>
    </location>
</feature>
<feature type="domain" description="Glycosyltransferase RgtA/B/C/D-like" evidence="9">
    <location>
        <begin position="75"/>
        <end position="226"/>
    </location>
</feature>
<dbReference type="InterPro" id="IPR038731">
    <property type="entry name" value="RgtA/B/C-like"/>
</dbReference>
<keyword evidence="5 8" id="KW-0812">Transmembrane</keyword>
<dbReference type="PANTHER" id="PTHR33908:SF11">
    <property type="entry name" value="MEMBRANE PROTEIN"/>
    <property type="match status" value="1"/>
</dbReference>
<evidence type="ECO:0000256" key="5">
    <source>
        <dbReference type="ARBA" id="ARBA00022692"/>
    </source>
</evidence>
<dbReference type="GO" id="GO:0009103">
    <property type="term" value="P:lipopolysaccharide biosynthetic process"/>
    <property type="evidence" value="ECO:0007669"/>
    <property type="project" value="UniProtKB-ARBA"/>
</dbReference>
<feature type="transmembrane region" description="Helical" evidence="8">
    <location>
        <begin position="20"/>
        <end position="37"/>
    </location>
</feature>
<dbReference type="EMBL" id="CP036276">
    <property type="protein sequence ID" value="QDU43773.1"/>
    <property type="molecule type" value="Genomic_DNA"/>
</dbReference>
<dbReference type="GO" id="GO:0016763">
    <property type="term" value="F:pentosyltransferase activity"/>
    <property type="evidence" value="ECO:0007669"/>
    <property type="project" value="TreeGrafter"/>
</dbReference>
<feature type="transmembrane region" description="Helical" evidence="8">
    <location>
        <begin position="378"/>
        <end position="396"/>
    </location>
</feature>
<reference evidence="10 11" key="1">
    <citation type="submission" date="2019-02" db="EMBL/GenBank/DDBJ databases">
        <title>Deep-cultivation of Planctomycetes and their phenomic and genomic characterization uncovers novel biology.</title>
        <authorList>
            <person name="Wiegand S."/>
            <person name="Jogler M."/>
            <person name="Boedeker C."/>
            <person name="Pinto D."/>
            <person name="Vollmers J."/>
            <person name="Rivas-Marin E."/>
            <person name="Kohn T."/>
            <person name="Peeters S.H."/>
            <person name="Heuer A."/>
            <person name="Rast P."/>
            <person name="Oberbeckmann S."/>
            <person name="Bunk B."/>
            <person name="Jeske O."/>
            <person name="Meyerdierks A."/>
            <person name="Storesund J.E."/>
            <person name="Kallscheuer N."/>
            <person name="Luecker S."/>
            <person name="Lage O.M."/>
            <person name="Pohl T."/>
            <person name="Merkel B.J."/>
            <person name="Hornburger P."/>
            <person name="Mueller R.-W."/>
            <person name="Bruemmer F."/>
            <person name="Labrenz M."/>
            <person name="Spormann A.M."/>
            <person name="Op den Camp H."/>
            <person name="Overmann J."/>
            <person name="Amann R."/>
            <person name="Jetten M.S.M."/>
            <person name="Mascher T."/>
            <person name="Medema M.H."/>
            <person name="Devos D.P."/>
            <person name="Kaster A.-K."/>
            <person name="Ovreas L."/>
            <person name="Rohde M."/>
            <person name="Galperin M.Y."/>
            <person name="Jogler C."/>
        </authorList>
    </citation>
    <scope>NUCLEOTIDE SEQUENCE [LARGE SCALE GENOMIC DNA]</scope>
    <source>
        <strain evidence="10 11">Mal52</strain>
    </source>
</reference>
<organism evidence="10 11">
    <name type="scientific">Symmachiella dynata</name>
    <dbReference type="NCBI Taxonomy" id="2527995"/>
    <lineage>
        <taxon>Bacteria</taxon>
        <taxon>Pseudomonadati</taxon>
        <taxon>Planctomycetota</taxon>
        <taxon>Planctomycetia</taxon>
        <taxon>Planctomycetales</taxon>
        <taxon>Planctomycetaceae</taxon>
        <taxon>Symmachiella</taxon>
    </lineage>
</organism>
<keyword evidence="11" id="KW-1185">Reference proteome</keyword>
<dbReference type="KEGG" id="sdyn:Mal52_22490"/>
<evidence type="ECO:0000256" key="2">
    <source>
        <dbReference type="ARBA" id="ARBA00022475"/>
    </source>
</evidence>
<feature type="transmembrane region" description="Helical" evidence="8">
    <location>
        <begin position="265"/>
        <end position="288"/>
    </location>
</feature>
<proteinExistence type="predicted"/>
<keyword evidence="7 8" id="KW-0472">Membrane</keyword>
<feature type="transmembrane region" description="Helical" evidence="8">
    <location>
        <begin position="353"/>
        <end position="372"/>
    </location>
</feature>
<comment type="subcellular location">
    <subcellularLocation>
        <location evidence="1">Cell membrane</location>
        <topology evidence="1">Multi-pass membrane protein</topology>
    </subcellularLocation>
</comment>
<dbReference type="PANTHER" id="PTHR33908">
    <property type="entry name" value="MANNOSYLTRANSFERASE YKCB-RELATED"/>
    <property type="match status" value="1"/>
</dbReference>
<feature type="transmembrane region" description="Helical" evidence="8">
    <location>
        <begin position="300"/>
        <end position="318"/>
    </location>
</feature>
<evidence type="ECO:0000256" key="3">
    <source>
        <dbReference type="ARBA" id="ARBA00022676"/>
    </source>
</evidence>
<evidence type="ECO:0000313" key="11">
    <source>
        <dbReference type="Proteomes" id="UP000319383"/>
    </source>
</evidence>